<proteinExistence type="predicted"/>
<feature type="compositionally biased region" description="Basic and acidic residues" evidence="1">
    <location>
        <begin position="177"/>
        <end position="186"/>
    </location>
</feature>
<reference evidence="2" key="1">
    <citation type="submission" date="2023-10" db="EMBL/GenBank/DDBJ databases">
        <title>Genome assemblies of two species of porcelain crab, Petrolisthes cinctipes and Petrolisthes manimaculis (Anomura: Porcellanidae).</title>
        <authorList>
            <person name="Angst P."/>
        </authorList>
    </citation>
    <scope>NUCLEOTIDE SEQUENCE</scope>
    <source>
        <strain evidence="2">PB745_01</strain>
        <tissue evidence="2">Gill</tissue>
    </source>
</reference>
<gene>
    <name evidence="2" type="ORF">Pcinc_013280</name>
</gene>
<dbReference type="Proteomes" id="UP001286313">
    <property type="component" value="Unassembled WGS sequence"/>
</dbReference>
<sequence length="206" mass="24037">MTEEDRGGSTDCELCEADVEDLRHFMFWCPEFNEERREEQMLQRSYIQDEEELLGTLLFNEDFSKVLPMPSLGHEGRRRTYIQPKTSTKQIRSLELTFSESEEEDIDEDRSQKEDSDWRQTPLFKKISKITSEQHKGEKAMMDLEISRHSTTTTNTQAALPTDAVKMEDGNTSNEGSPEKETKEFGTEFTFRQAKLNEELQVLYSI</sequence>
<comment type="caution">
    <text evidence="2">The sequence shown here is derived from an EMBL/GenBank/DDBJ whole genome shotgun (WGS) entry which is preliminary data.</text>
</comment>
<keyword evidence="3" id="KW-1185">Reference proteome</keyword>
<accession>A0AAE1FXP9</accession>
<evidence type="ECO:0000313" key="3">
    <source>
        <dbReference type="Proteomes" id="UP001286313"/>
    </source>
</evidence>
<feature type="region of interest" description="Disordered" evidence="1">
    <location>
        <begin position="149"/>
        <end position="186"/>
    </location>
</feature>
<dbReference type="AlphaFoldDB" id="A0AAE1FXP9"/>
<dbReference type="EMBL" id="JAWQEG010001105">
    <property type="protein sequence ID" value="KAK3882330.1"/>
    <property type="molecule type" value="Genomic_DNA"/>
</dbReference>
<evidence type="ECO:0000256" key="1">
    <source>
        <dbReference type="SAM" id="MobiDB-lite"/>
    </source>
</evidence>
<protein>
    <submittedName>
        <fullName evidence="2">Uncharacterized protein</fullName>
    </submittedName>
</protein>
<organism evidence="2 3">
    <name type="scientific">Petrolisthes cinctipes</name>
    <name type="common">Flat porcelain crab</name>
    <dbReference type="NCBI Taxonomy" id="88211"/>
    <lineage>
        <taxon>Eukaryota</taxon>
        <taxon>Metazoa</taxon>
        <taxon>Ecdysozoa</taxon>
        <taxon>Arthropoda</taxon>
        <taxon>Crustacea</taxon>
        <taxon>Multicrustacea</taxon>
        <taxon>Malacostraca</taxon>
        <taxon>Eumalacostraca</taxon>
        <taxon>Eucarida</taxon>
        <taxon>Decapoda</taxon>
        <taxon>Pleocyemata</taxon>
        <taxon>Anomura</taxon>
        <taxon>Galatheoidea</taxon>
        <taxon>Porcellanidae</taxon>
        <taxon>Petrolisthes</taxon>
    </lineage>
</organism>
<name>A0AAE1FXP9_PETCI</name>
<feature type="region of interest" description="Disordered" evidence="1">
    <location>
        <begin position="97"/>
        <end position="118"/>
    </location>
</feature>
<evidence type="ECO:0000313" key="2">
    <source>
        <dbReference type="EMBL" id="KAK3882330.1"/>
    </source>
</evidence>
<feature type="compositionally biased region" description="Basic and acidic residues" evidence="1">
    <location>
        <begin position="109"/>
        <end position="118"/>
    </location>
</feature>